<proteinExistence type="predicted"/>
<dbReference type="GO" id="GO:0004386">
    <property type="term" value="F:helicase activity"/>
    <property type="evidence" value="ECO:0007669"/>
    <property type="project" value="UniProtKB-KW"/>
</dbReference>
<keyword evidence="1" id="KW-0347">Helicase</keyword>
<organism evidence="1">
    <name type="scientific">Siphoviridae sp. ct1TR2</name>
    <dbReference type="NCBI Taxonomy" id="2825309"/>
    <lineage>
        <taxon>Viruses</taxon>
        <taxon>Duplodnaviria</taxon>
        <taxon>Heunggongvirae</taxon>
        <taxon>Uroviricota</taxon>
        <taxon>Caudoviricetes</taxon>
    </lineage>
</organism>
<keyword evidence="1" id="KW-0547">Nucleotide-binding</keyword>
<sequence>MRYKCDKCGDTIYVDPGDERLCDTCAQKIRIKSKEQENYYERWRKTWGNAIAS</sequence>
<dbReference type="SUPFAM" id="SSF63393">
    <property type="entry name" value="RNA polymerase subunits"/>
    <property type="match status" value="1"/>
</dbReference>
<name>A0A8S5NS97_9CAUD</name>
<dbReference type="EMBL" id="BK015245">
    <property type="protein sequence ID" value="DAD97669.1"/>
    <property type="molecule type" value="Genomic_DNA"/>
</dbReference>
<keyword evidence="1" id="KW-0067">ATP-binding</keyword>
<evidence type="ECO:0000313" key="1">
    <source>
        <dbReference type="EMBL" id="DAD97669.1"/>
    </source>
</evidence>
<dbReference type="InterPro" id="IPR029040">
    <property type="entry name" value="RPABC4/Spt4"/>
</dbReference>
<keyword evidence="1" id="KW-0378">Hydrolase</keyword>
<accession>A0A8S5NS97</accession>
<protein>
    <submittedName>
        <fullName evidence="1">DNA REPAIR HELICASE RAD25, SSL2, PRE-INITIATION COMPLEX, RNA polymerase.0A</fullName>
    </submittedName>
</protein>
<reference evidence="1" key="1">
    <citation type="journal article" date="2021" name="Proc. Natl. Acad. Sci. U.S.A.">
        <title>A Catalog of Tens of Thousands of Viruses from Human Metagenomes Reveals Hidden Associations with Chronic Diseases.</title>
        <authorList>
            <person name="Tisza M.J."/>
            <person name="Buck C.B."/>
        </authorList>
    </citation>
    <scope>NUCLEOTIDE SEQUENCE</scope>
    <source>
        <strain evidence="1">Ct1TR2</strain>
    </source>
</reference>